<evidence type="ECO:0000256" key="1">
    <source>
        <dbReference type="ARBA" id="ARBA00023002"/>
    </source>
</evidence>
<dbReference type="InterPro" id="IPR024031">
    <property type="entry name" value="MSMEG_5819/OxyR"/>
</dbReference>
<name>A0ABT1ABE5_9PSEU</name>
<sequence length="147" mass="16186">MGTFTHAENEYLTMGLLGRFATVGPDGRPHVTPLAVFLDRQDQVLVIGGHAGSGMAASKKFRDARRHPDVAVVVDDVASVDPWTPRYMEIRGHAETHLEGGEEVGERLGAPFPFDPAWIRVRPRRVLALGIETAYEFAARDVPRTRG</sequence>
<keyword evidence="1 3" id="KW-0560">Oxidoreductase</keyword>
<dbReference type="GO" id="GO:0016491">
    <property type="term" value="F:oxidoreductase activity"/>
    <property type="evidence" value="ECO:0007669"/>
    <property type="project" value="UniProtKB-KW"/>
</dbReference>
<accession>A0ABT1ABE5</accession>
<dbReference type="EMBL" id="JAGSOV010000082">
    <property type="protein sequence ID" value="MCO1660352.1"/>
    <property type="molecule type" value="Genomic_DNA"/>
</dbReference>
<dbReference type="InterPro" id="IPR012349">
    <property type="entry name" value="Split_barrel_FMN-bd"/>
</dbReference>
<dbReference type="RefSeq" id="WP_252445808.1">
    <property type="nucleotide sequence ID" value="NZ_JAGSOV010000082.1"/>
</dbReference>
<dbReference type="EC" id="1.-.-.-" evidence="3"/>
<dbReference type="PANTHER" id="PTHR35176:SF6">
    <property type="entry name" value="HEME OXYGENASE HI_0854-RELATED"/>
    <property type="match status" value="1"/>
</dbReference>
<gene>
    <name evidence="3" type="ORF">KDL28_35360</name>
</gene>
<evidence type="ECO:0000313" key="4">
    <source>
        <dbReference type="Proteomes" id="UP001165283"/>
    </source>
</evidence>
<dbReference type="InterPro" id="IPR052019">
    <property type="entry name" value="F420H2_bilvrd_red/Heme_oxyg"/>
</dbReference>
<keyword evidence="4" id="KW-1185">Reference proteome</keyword>
<dbReference type="NCBIfam" id="TIGR04023">
    <property type="entry name" value="PPOX_MSMEG_5819"/>
    <property type="match status" value="1"/>
</dbReference>
<organism evidence="3 4">
    <name type="scientific">Pseudonocardia humida</name>
    <dbReference type="NCBI Taxonomy" id="2800819"/>
    <lineage>
        <taxon>Bacteria</taxon>
        <taxon>Bacillati</taxon>
        <taxon>Actinomycetota</taxon>
        <taxon>Actinomycetes</taxon>
        <taxon>Pseudonocardiales</taxon>
        <taxon>Pseudonocardiaceae</taxon>
        <taxon>Pseudonocardia</taxon>
    </lineage>
</organism>
<dbReference type="PANTHER" id="PTHR35176">
    <property type="entry name" value="HEME OXYGENASE HI_0854-RELATED"/>
    <property type="match status" value="1"/>
</dbReference>
<dbReference type="Gene3D" id="2.30.110.10">
    <property type="entry name" value="Electron Transport, Fmn-binding Protein, Chain A"/>
    <property type="match status" value="1"/>
</dbReference>
<comment type="caution">
    <text evidence="3">The sequence shown here is derived from an EMBL/GenBank/DDBJ whole genome shotgun (WGS) entry which is preliminary data.</text>
</comment>
<reference evidence="3" key="1">
    <citation type="submission" date="2021-04" db="EMBL/GenBank/DDBJ databases">
        <title>Pseudonocardia sp. nov., isolated from sandy soil of mangrove forest.</title>
        <authorList>
            <person name="Zan Z."/>
            <person name="Huang R."/>
            <person name="Liu W."/>
        </authorList>
    </citation>
    <scope>NUCLEOTIDE SEQUENCE</scope>
    <source>
        <strain evidence="3">S2-4</strain>
    </source>
</reference>
<feature type="domain" description="Pyridoxamine 5'-phosphate oxidase N-terminal" evidence="2">
    <location>
        <begin position="11"/>
        <end position="135"/>
    </location>
</feature>
<protein>
    <submittedName>
        <fullName evidence="3">PPOX class F420-dependent oxidoreductase</fullName>
        <ecNumber evidence="3">1.-.-.-</ecNumber>
    </submittedName>
</protein>
<dbReference type="Pfam" id="PF01243">
    <property type="entry name" value="PNPOx_N"/>
    <property type="match status" value="1"/>
</dbReference>
<evidence type="ECO:0000313" key="3">
    <source>
        <dbReference type="EMBL" id="MCO1660352.1"/>
    </source>
</evidence>
<evidence type="ECO:0000259" key="2">
    <source>
        <dbReference type="Pfam" id="PF01243"/>
    </source>
</evidence>
<proteinExistence type="predicted"/>
<dbReference type="SUPFAM" id="SSF50475">
    <property type="entry name" value="FMN-binding split barrel"/>
    <property type="match status" value="1"/>
</dbReference>
<dbReference type="Proteomes" id="UP001165283">
    <property type="component" value="Unassembled WGS sequence"/>
</dbReference>
<dbReference type="InterPro" id="IPR011576">
    <property type="entry name" value="Pyridox_Oxase_N"/>
</dbReference>